<proteinExistence type="predicted"/>
<dbReference type="RefSeq" id="XP_018704085.1">
    <property type="nucleotide sequence ID" value="XM_018848949.1"/>
</dbReference>
<keyword evidence="3" id="KW-1185">Reference proteome</keyword>
<gene>
    <name evidence="2" type="ORF">ISF_05344</name>
</gene>
<protein>
    <submittedName>
        <fullName evidence="2">Uncharacterized protein</fullName>
    </submittedName>
</protein>
<evidence type="ECO:0000313" key="3">
    <source>
        <dbReference type="Proteomes" id="UP000076744"/>
    </source>
</evidence>
<accession>A0A167V866</accession>
<organism evidence="2 3">
    <name type="scientific">Cordyceps fumosorosea (strain ARSEF 2679)</name>
    <name type="common">Isaria fumosorosea</name>
    <dbReference type="NCBI Taxonomy" id="1081104"/>
    <lineage>
        <taxon>Eukaryota</taxon>
        <taxon>Fungi</taxon>
        <taxon>Dikarya</taxon>
        <taxon>Ascomycota</taxon>
        <taxon>Pezizomycotina</taxon>
        <taxon>Sordariomycetes</taxon>
        <taxon>Hypocreomycetidae</taxon>
        <taxon>Hypocreales</taxon>
        <taxon>Cordycipitaceae</taxon>
        <taxon>Cordyceps</taxon>
    </lineage>
</organism>
<evidence type="ECO:0000313" key="2">
    <source>
        <dbReference type="EMBL" id="OAA62335.1"/>
    </source>
</evidence>
<sequence length="302" mass="32651">MSLPASPRTGLDANSRDQCHVFSAATINQPQFFRPFLPLRPAPVIEPRPDAVPAHPQRQPQHRRRHARVARQDGGPVLEDTGIRQYGPQRRPTEQLPAGGVDQARHRHVERPRDVAAREAVRASGVQDLILAAATEDQISELLEPHHPRRVGDPVGGGSGVLGKGRRGAESSSGVAVRDVLPEAIEDPHVAEAKVRERPGDPGRAADAGLNRVVHDEGVVGADAEPVHGRGKVSAGRQHDRVARSGVSDLVQVKEATGVMARWMAQELASQDWSVSGCRHLHRVGEVTTRKRRCISVSPGCD</sequence>
<feature type="region of interest" description="Disordered" evidence="1">
    <location>
        <begin position="76"/>
        <end position="113"/>
    </location>
</feature>
<dbReference type="Proteomes" id="UP000076744">
    <property type="component" value="Unassembled WGS sequence"/>
</dbReference>
<name>A0A167V866_CORFA</name>
<reference evidence="2 3" key="1">
    <citation type="journal article" date="2016" name="Genome Biol. Evol.">
        <title>Divergent and convergent evolution of fungal pathogenicity.</title>
        <authorList>
            <person name="Shang Y."/>
            <person name="Xiao G."/>
            <person name="Zheng P."/>
            <person name="Cen K."/>
            <person name="Zhan S."/>
            <person name="Wang C."/>
        </authorList>
    </citation>
    <scope>NUCLEOTIDE SEQUENCE [LARGE SCALE GENOMIC DNA]</scope>
    <source>
        <strain evidence="2 3">ARSEF 2679</strain>
    </source>
</reference>
<feature type="compositionally biased region" description="Basic and acidic residues" evidence="1">
    <location>
        <begin position="188"/>
        <end position="201"/>
    </location>
</feature>
<dbReference type="AlphaFoldDB" id="A0A167V866"/>
<feature type="region of interest" description="Disordered" evidence="1">
    <location>
        <begin position="188"/>
        <end position="208"/>
    </location>
</feature>
<comment type="caution">
    <text evidence="2">The sequence shown here is derived from an EMBL/GenBank/DDBJ whole genome shotgun (WGS) entry which is preliminary data.</text>
</comment>
<dbReference type="EMBL" id="AZHB01000012">
    <property type="protein sequence ID" value="OAA62335.1"/>
    <property type="molecule type" value="Genomic_DNA"/>
</dbReference>
<evidence type="ECO:0000256" key="1">
    <source>
        <dbReference type="SAM" id="MobiDB-lite"/>
    </source>
</evidence>
<dbReference type="GeneID" id="30021636"/>